<dbReference type="RefSeq" id="WP_344605722.1">
    <property type="nucleotide sequence ID" value="NZ_BAAAHE010000021.1"/>
</dbReference>
<feature type="compositionally biased region" description="Basic and acidic residues" evidence="1">
    <location>
        <begin position="171"/>
        <end position="180"/>
    </location>
</feature>
<gene>
    <name evidence="4" type="ORF">GCM10009547_27920</name>
</gene>
<evidence type="ECO:0000256" key="2">
    <source>
        <dbReference type="SAM" id="SignalP"/>
    </source>
</evidence>
<feature type="compositionally biased region" description="Acidic residues" evidence="1">
    <location>
        <begin position="75"/>
        <end position="89"/>
    </location>
</feature>
<feature type="compositionally biased region" description="Basic and acidic residues" evidence="1">
    <location>
        <begin position="96"/>
        <end position="108"/>
    </location>
</feature>
<accession>A0ABN1GY27</accession>
<comment type="caution">
    <text evidence="4">The sequence shown here is derived from an EMBL/GenBank/DDBJ whole genome shotgun (WGS) entry which is preliminary data.</text>
</comment>
<feature type="compositionally biased region" description="Low complexity" evidence="1">
    <location>
        <begin position="161"/>
        <end position="170"/>
    </location>
</feature>
<dbReference type="Gene3D" id="3.40.33.10">
    <property type="entry name" value="CAP"/>
    <property type="match status" value="1"/>
</dbReference>
<feature type="compositionally biased region" description="Low complexity" evidence="1">
    <location>
        <begin position="32"/>
        <end position="56"/>
    </location>
</feature>
<proteinExistence type="predicted"/>
<dbReference type="EMBL" id="BAAAHE010000021">
    <property type="protein sequence ID" value="GAA0623287.1"/>
    <property type="molecule type" value="Genomic_DNA"/>
</dbReference>
<feature type="compositionally biased region" description="Basic residues" evidence="1">
    <location>
        <begin position="109"/>
        <end position="157"/>
    </location>
</feature>
<keyword evidence="5" id="KW-1185">Reference proteome</keyword>
<feature type="region of interest" description="Disordered" evidence="1">
    <location>
        <begin position="32"/>
        <end position="187"/>
    </location>
</feature>
<reference evidence="4 5" key="1">
    <citation type="journal article" date="2019" name="Int. J. Syst. Evol. Microbiol.">
        <title>The Global Catalogue of Microorganisms (GCM) 10K type strain sequencing project: providing services to taxonomists for standard genome sequencing and annotation.</title>
        <authorList>
            <consortium name="The Broad Institute Genomics Platform"/>
            <consortium name="The Broad Institute Genome Sequencing Center for Infectious Disease"/>
            <person name="Wu L."/>
            <person name="Ma J."/>
        </authorList>
    </citation>
    <scope>NUCLEOTIDE SEQUENCE [LARGE SCALE GENOMIC DNA]</scope>
    <source>
        <strain evidence="4 5">JCM 10671</strain>
    </source>
</reference>
<feature type="domain" description="SCP" evidence="3">
    <location>
        <begin position="189"/>
        <end position="306"/>
    </location>
</feature>
<feature type="signal peptide" evidence="2">
    <location>
        <begin position="1"/>
        <end position="26"/>
    </location>
</feature>
<dbReference type="InterPro" id="IPR014044">
    <property type="entry name" value="CAP_dom"/>
</dbReference>
<dbReference type="Pfam" id="PF00188">
    <property type="entry name" value="CAP"/>
    <property type="match status" value="1"/>
</dbReference>
<feature type="chain" id="PRO_5045156378" description="SCP domain-containing protein" evidence="2">
    <location>
        <begin position="27"/>
        <end position="310"/>
    </location>
</feature>
<keyword evidence="2" id="KW-0732">Signal</keyword>
<name>A0ABN1GY27_9ACTN</name>
<organism evidence="4 5">
    <name type="scientific">Sporichthya brevicatena</name>
    <dbReference type="NCBI Taxonomy" id="171442"/>
    <lineage>
        <taxon>Bacteria</taxon>
        <taxon>Bacillati</taxon>
        <taxon>Actinomycetota</taxon>
        <taxon>Actinomycetes</taxon>
        <taxon>Sporichthyales</taxon>
        <taxon>Sporichthyaceae</taxon>
        <taxon>Sporichthya</taxon>
    </lineage>
</organism>
<dbReference type="InterPro" id="IPR035940">
    <property type="entry name" value="CAP_sf"/>
</dbReference>
<dbReference type="CDD" id="cd05379">
    <property type="entry name" value="CAP_bacterial"/>
    <property type="match status" value="1"/>
</dbReference>
<dbReference type="SMART" id="SM00198">
    <property type="entry name" value="SCP"/>
    <property type="match status" value="1"/>
</dbReference>
<evidence type="ECO:0000256" key="1">
    <source>
        <dbReference type="SAM" id="MobiDB-lite"/>
    </source>
</evidence>
<dbReference type="Proteomes" id="UP001500957">
    <property type="component" value="Unassembled WGS sequence"/>
</dbReference>
<dbReference type="SUPFAM" id="SSF55797">
    <property type="entry name" value="PR-1-like"/>
    <property type="match status" value="1"/>
</dbReference>
<protein>
    <recommendedName>
        <fullName evidence="3">SCP domain-containing protein</fullName>
    </recommendedName>
</protein>
<dbReference type="PANTHER" id="PTHR31157">
    <property type="entry name" value="SCP DOMAIN-CONTAINING PROTEIN"/>
    <property type="match status" value="1"/>
</dbReference>
<evidence type="ECO:0000259" key="3">
    <source>
        <dbReference type="SMART" id="SM00198"/>
    </source>
</evidence>
<sequence length="310" mass="33169">MNRRRTAPGRVLVVAFLAATGLVAYAAPGLAAEAGPTPPLTAVAATPAEPAQPAARTGDDPDDEPSGGGWRGTREDEDSDGDSREEEYDSAGSSDADERYVVDGEKKSSKAKSTRITTKKKKDSKKSAKAKQAAKKKAAKKAAAKKAKQKAAAKKKREQALKAARAAQQREQQRRARADDGDSGGSIDSMRQAILDLTNRARASAGCGRLRYSTQLERSAQAHANDMAKHNYMSHTSRSGKNSDQRIRATGFNGDKTGENLANGFSSPESVFKAWMNSPSHRRNILDCKFKILGVGYVGSGGYWVQHFGG</sequence>
<evidence type="ECO:0000313" key="5">
    <source>
        <dbReference type="Proteomes" id="UP001500957"/>
    </source>
</evidence>
<dbReference type="PANTHER" id="PTHR31157:SF1">
    <property type="entry name" value="SCP DOMAIN-CONTAINING PROTEIN"/>
    <property type="match status" value="1"/>
</dbReference>
<evidence type="ECO:0000313" key="4">
    <source>
        <dbReference type="EMBL" id="GAA0623287.1"/>
    </source>
</evidence>